<organism evidence="1 2">
    <name type="scientific">Oryzias melastigma</name>
    <name type="common">Marine medaka</name>
    <dbReference type="NCBI Taxonomy" id="30732"/>
    <lineage>
        <taxon>Eukaryota</taxon>
        <taxon>Metazoa</taxon>
        <taxon>Chordata</taxon>
        <taxon>Craniata</taxon>
        <taxon>Vertebrata</taxon>
        <taxon>Euteleostomi</taxon>
        <taxon>Actinopterygii</taxon>
        <taxon>Neopterygii</taxon>
        <taxon>Teleostei</taxon>
        <taxon>Neoteleostei</taxon>
        <taxon>Acanthomorphata</taxon>
        <taxon>Ovalentaria</taxon>
        <taxon>Atherinomorphae</taxon>
        <taxon>Beloniformes</taxon>
        <taxon>Adrianichthyidae</taxon>
        <taxon>Oryziinae</taxon>
        <taxon>Oryzias</taxon>
    </lineage>
</organism>
<proteinExistence type="predicted"/>
<sequence>MDGVLPGFTIGFLLPLPSFTKTLLHQKVHRCRNGRLFFGTDGLLPFSRAKIIKQEERGGEEKSSVDETENKLNFRVPATLTRQSAVNTDGFGSGQNRISSATLWKKLDTYLRLVISPLQAQRATKLGVKRPRIQLLIKPS</sequence>
<reference evidence="1" key="1">
    <citation type="journal article" name="BMC Genomics">
        <title>Long-read sequencing and de novo genome assembly of marine medaka (Oryzias melastigma).</title>
        <authorList>
            <person name="Liang P."/>
            <person name="Saqib H.S.A."/>
            <person name="Ni X."/>
            <person name="Shen Y."/>
        </authorList>
    </citation>
    <scope>NUCLEOTIDE SEQUENCE</scope>
    <source>
        <strain evidence="1">Bigg-433</strain>
    </source>
</reference>
<dbReference type="AlphaFoldDB" id="A0A834F7I7"/>
<protein>
    <submittedName>
        <fullName evidence="1">Uncharacterized protein</fullName>
    </submittedName>
</protein>
<dbReference type="EMBL" id="WKFB01000509">
    <property type="protein sequence ID" value="KAF6721037.1"/>
    <property type="molecule type" value="Genomic_DNA"/>
</dbReference>
<evidence type="ECO:0000313" key="1">
    <source>
        <dbReference type="EMBL" id="KAF6721037.1"/>
    </source>
</evidence>
<gene>
    <name evidence="1" type="ORF">FQA47_018018</name>
</gene>
<comment type="caution">
    <text evidence="1">The sequence shown here is derived from an EMBL/GenBank/DDBJ whole genome shotgun (WGS) entry which is preliminary data.</text>
</comment>
<evidence type="ECO:0000313" key="2">
    <source>
        <dbReference type="Proteomes" id="UP000646548"/>
    </source>
</evidence>
<name>A0A834F7I7_ORYME</name>
<accession>A0A834F7I7</accession>
<dbReference type="Proteomes" id="UP000646548">
    <property type="component" value="Unassembled WGS sequence"/>
</dbReference>